<dbReference type="eggNOG" id="COG1846">
    <property type="taxonomic scope" value="Bacteria"/>
</dbReference>
<dbReference type="EMBL" id="JXUW01000026">
    <property type="protein sequence ID" value="KJE75878.1"/>
    <property type="molecule type" value="Genomic_DNA"/>
</dbReference>
<dbReference type="Proteomes" id="UP000032336">
    <property type="component" value="Unassembled WGS sequence"/>
</dbReference>
<name>A0A0D8FRH0_9ACTN</name>
<sequence>MDRNERLASALQTWAQLESLHDLTYFAKECRASYKQLGVADSWARYFGGRAAPLGRVEPGIVTAVFYSFAGRNVAAAIPSVWETATPDQFVEARFHGLMAAWDRIMNQSPLAPDQEVVVRAGQIADKAANNGDTSGHPLYAANLSVQPLDDPVSKLFHAATLIREYRGDCHNNLLAVNQIGGCQAHILMVAIGAEERSAAQKSRGYTDAEWMEGSEELIARGLIDQDLNITPEGRAFRSELELRTNLLMATLFDAVTDAELGELQALTAPIEMAIAESSSLPAFTRTYELLTPN</sequence>
<dbReference type="RefSeq" id="WP_035390716.1">
    <property type="nucleotide sequence ID" value="NZ_JQKF01000029.1"/>
</dbReference>
<dbReference type="NCBIfam" id="NF047719">
    <property type="entry name" value="SCO6745_fam_HTH"/>
    <property type="match status" value="1"/>
</dbReference>
<comment type="caution">
    <text evidence="1">The sequence shown here is derived from an EMBL/GenBank/DDBJ whole genome shotgun (WGS) entry which is preliminary data.</text>
</comment>
<gene>
    <name evidence="1" type="ORF">FEAC_23570</name>
</gene>
<dbReference type="AlphaFoldDB" id="A0A0D8FRH0"/>
<dbReference type="Pfam" id="PF21863">
    <property type="entry name" value="HTH_67"/>
    <property type="match status" value="1"/>
</dbReference>
<dbReference type="OrthoDB" id="157052at2"/>
<protein>
    <submittedName>
        <fullName evidence="1">Uncharacterized protein</fullName>
    </submittedName>
</protein>
<reference evidence="1 2" key="1">
    <citation type="submission" date="2015-01" db="EMBL/GenBank/DDBJ databases">
        <title>Draft genome of the acidophilic iron oxidizer Ferrimicrobium acidiphilum strain T23.</title>
        <authorList>
            <person name="Poehlein A."/>
            <person name="Eisen S."/>
            <person name="Schloemann M."/>
            <person name="Johnson B.D."/>
            <person name="Daniel R."/>
            <person name="Muehling M."/>
        </authorList>
    </citation>
    <scope>NUCLEOTIDE SEQUENCE [LARGE SCALE GENOMIC DNA]</scope>
    <source>
        <strain evidence="1 2">T23</strain>
    </source>
</reference>
<evidence type="ECO:0000313" key="2">
    <source>
        <dbReference type="Proteomes" id="UP000032336"/>
    </source>
</evidence>
<dbReference type="PATRIC" id="fig|1121877.4.peg.2622"/>
<dbReference type="InterPro" id="IPR054058">
    <property type="entry name" value="HTH_67"/>
</dbReference>
<dbReference type="STRING" id="1121877.FEAC_23570"/>
<keyword evidence="2" id="KW-1185">Reference proteome</keyword>
<dbReference type="GeneID" id="78373403"/>
<proteinExistence type="predicted"/>
<accession>A0A0D8FRH0</accession>
<evidence type="ECO:0000313" key="1">
    <source>
        <dbReference type="EMBL" id="KJE75878.1"/>
    </source>
</evidence>
<organism evidence="1 2">
    <name type="scientific">Ferrimicrobium acidiphilum DSM 19497</name>
    <dbReference type="NCBI Taxonomy" id="1121877"/>
    <lineage>
        <taxon>Bacteria</taxon>
        <taxon>Bacillati</taxon>
        <taxon>Actinomycetota</taxon>
        <taxon>Acidimicrobiia</taxon>
        <taxon>Acidimicrobiales</taxon>
        <taxon>Acidimicrobiaceae</taxon>
        <taxon>Ferrimicrobium</taxon>
    </lineage>
</organism>